<feature type="domain" description="Tr-type G" evidence="1">
    <location>
        <begin position="74"/>
        <end position="253"/>
    </location>
</feature>
<dbReference type="Pfam" id="PF21208">
    <property type="entry name" value="euk_SelB_III"/>
    <property type="match status" value="1"/>
</dbReference>
<dbReference type="PROSITE" id="PS51722">
    <property type="entry name" value="G_TR_2"/>
    <property type="match status" value="1"/>
</dbReference>
<dbReference type="PRINTS" id="PR00315">
    <property type="entry name" value="ELONGATNFCT"/>
</dbReference>
<dbReference type="Gene3D" id="2.40.30.10">
    <property type="entry name" value="Translation factors"/>
    <property type="match status" value="2"/>
</dbReference>
<evidence type="ECO:0000259" key="1">
    <source>
        <dbReference type="PROSITE" id="PS51722"/>
    </source>
</evidence>
<dbReference type="PANTHER" id="PTHR43721">
    <property type="entry name" value="ELONGATION FACTOR TU-RELATED"/>
    <property type="match status" value="1"/>
</dbReference>
<dbReference type="Proteomes" id="UP000887569">
    <property type="component" value="Unplaced"/>
</dbReference>
<dbReference type="AlphaFoldDB" id="A0A915B438"/>
<accession>A0A915B438</accession>
<dbReference type="NCBIfam" id="TIGR00231">
    <property type="entry name" value="small_GTP"/>
    <property type="match status" value="1"/>
</dbReference>
<organism evidence="2 3">
    <name type="scientific">Parascaris univalens</name>
    <name type="common">Nematode worm</name>
    <dbReference type="NCBI Taxonomy" id="6257"/>
    <lineage>
        <taxon>Eukaryota</taxon>
        <taxon>Metazoa</taxon>
        <taxon>Ecdysozoa</taxon>
        <taxon>Nematoda</taxon>
        <taxon>Chromadorea</taxon>
        <taxon>Rhabditida</taxon>
        <taxon>Spirurina</taxon>
        <taxon>Ascaridomorpha</taxon>
        <taxon>Ascaridoidea</taxon>
        <taxon>Ascarididae</taxon>
        <taxon>Parascaris</taxon>
    </lineage>
</organism>
<dbReference type="InterPro" id="IPR050055">
    <property type="entry name" value="EF-Tu_GTPase"/>
</dbReference>
<proteinExistence type="predicted"/>
<evidence type="ECO:0000313" key="3">
    <source>
        <dbReference type="WBParaSite" id="PgR023_g026_t01"/>
    </source>
</evidence>
<dbReference type="CDD" id="cd04094">
    <property type="entry name" value="eSelB_III"/>
    <property type="match status" value="1"/>
</dbReference>
<dbReference type="PANTHER" id="PTHR43721:SF11">
    <property type="entry name" value="SELENOCYSTEINE-SPECIFIC ELONGATION FACTOR"/>
    <property type="match status" value="1"/>
</dbReference>
<dbReference type="InterPro" id="IPR049394">
    <property type="entry name" value="eEFSec_C"/>
</dbReference>
<dbReference type="SUPFAM" id="SSF52540">
    <property type="entry name" value="P-loop containing nucleoside triphosphate hydrolases"/>
    <property type="match status" value="1"/>
</dbReference>
<protein>
    <submittedName>
        <fullName evidence="3">Tr-type G domain-containing protein</fullName>
    </submittedName>
</protein>
<dbReference type="InterPro" id="IPR049393">
    <property type="entry name" value="eEFSec_III"/>
</dbReference>
<dbReference type="InterPro" id="IPR027417">
    <property type="entry name" value="P-loop_NTPase"/>
</dbReference>
<dbReference type="GO" id="GO:0003746">
    <property type="term" value="F:translation elongation factor activity"/>
    <property type="evidence" value="ECO:0007669"/>
    <property type="project" value="TreeGrafter"/>
</dbReference>
<dbReference type="WBParaSite" id="PgR023_g026_t01">
    <property type="protein sequence ID" value="PgR023_g026_t01"/>
    <property type="gene ID" value="PgR023_g026"/>
</dbReference>
<evidence type="ECO:0000313" key="2">
    <source>
        <dbReference type="Proteomes" id="UP000887569"/>
    </source>
</evidence>
<dbReference type="GO" id="GO:0005525">
    <property type="term" value="F:GTP binding"/>
    <property type="evidence" value="ECO:0007669"/>
    <property type="project" value="InterPro"/>
</dbReference>
<dbReference type="SUPFAM" id="SSF50447">
    <property type="entry name" value="Translation proteins"/>
    <property type="match status" value="1"/>
</dbReference>
<keyword evidence="2" id="KW-1185">Reference proteome</keyword>
<dbReference type="InterPro" id="IPR009000">
    <property type="entry name" value="Transl_B-barrel_sf"/>
</dbReference>
<reference evidence="3" key="1">
    <citation type="submission" date="2022-11" db="UniProtKB">
        <authorList>
            <consortium name="WormBaseParasite"/>
        </authorList>
    </citation>
    <scope>IDENTIFICATION</scope>
</reference>
<dbReference type="Pfam" id="PF00009">
    <property type="entry name" value="GTP_EFTU"/>
    <property type="match status" value="1"/>
</dbReference>
<sequence>MNQRDDEPVISEETGVDELHNRMATNVLLETLAIDDDTAAENGETAYPQRKSNGQVDGAACSQSLDVRKGCASKVCLNIGILGHVDCGKTTLARVISSTASTAAFDKHAKAQNLRANTIDLGFSSLDVDGYTVALIDCPGHASLIGAVLSASSVFDMAIVVVDAQKGVQPQTAEHLLLVSILCPQHVIIVLNKIDLVSNEELESIRKRMRKVLKYFGIPSQSPIVPVSLVGSKASESAKALIETLRCNLYEPKRISSGRFVMSVDHCFPIKGKGTVMTGTVVDGCCSVGMEVVIPSLKEKRKVKGMQRWKEDIKCASMGERVGVLFQDIPTKDIDRTVIFQPAALDAVQVALASITLISQFKCELSDRSKIHVSIGFETVMTTCQFLVEDDEEEFEQLSSLDERVTAVLIKLDHPIYAREGSFYMAAKLDMQGKGCRFAFYGNILRVLSSGGEVCRFRRKHRSGCVARIEGDRTSVICTSLFRKESDVDAFLSMVVKLSTGERGTIEGPFGKSGKIRVRVPQGLSDDTVAAITAGEKVTVELWMKKYLNNGKLISYLP</sequence>
<dbReference type="GO" id="GO:0001514">
    <property type="term" value="P:selenocysteine incorporation"/>
    <property type="evidence" value="ECO:0007669"/>
    <property type="project" value="TreeGrafter"/>
</dbReference>
<dbReference type="InterPro" id="IPR005225">
    <property type="entry name" value="Small_GTP-bd"/>
</dbReference>
<dbReference type="InterPro" id="IPR000795">
    <property type="entry name" value="T_Tr_GTP-bd_dom"/>
</dbReference>
<dbReference type="Gene3D" id="3.40.50.300">
    <property type="entry name" value="P-loop containing nucleotide triphosphate hydrolases"/>
    <property type="match status" value="1"/>
</dbReference>
<dbReference type="Pfam" id="PF21131">
    <property type="entry name" value="eEFSec_4th"/>
    <property type="match status" value="1"/>
</dbReference>
<name>A0A915B438_PARUN</name>
<dbReference type="GO" id="GO:0003924">
    <property type="term" value="F:GTPase activity"/>
    <property type="evidence" value="ECO:0007669"/>
    <property type="project" value="InterPro"/>
</dbReference>